<accession>A0A0F9ILL7</accession>
<name>A0A0F9ILL7_9ZZZZ</name>
<proteinExistence type="predicted"/>
<organism evidence="1">
    <name type="scientific">marine sediment metagenome</name>
    <dbReference type="NCBI Taxonomy" id="412755"/>
    <lineage>
        <taxon>unclassified sequences</taxon>
        <taxon>metagenomes</taxon>
        <taxon>ecological metagenomes</taxon>
    </lineage>
</organism>
<gene>
    <name evidence="1" type="ORF">LCGC14_1643000</name>
</gene>
<sequence length="119" mass="14344">MRIIKSIYYFFRSDIPHGIGNLIRFFPAVWKFRPWDYSYTLILLRVGLCYLWQGIDKGMEIDKTRDQKTKQISWVLALLDRHINESLKEEMGNEEWKELWQIVSGDKDIPGSDMRGWWD</sequence>
<comment type="caution">
    <text evidence="1">The sequence shown here is derived from an EMBL/GenBank/DDBJ whole genome shotgun (WGS) entry which is preliminary data.</text>
</comment>
<dbReference type="EMBL" id="LAZR01013713">
    <property type="protein sequence ID" value="KKM20689.1"/>
    <property type="molecule type" value="Genomic_DNA"/>
</dbReference>
<dbReference type="AlphaFoldDB" id="A0A0F9ILL7"/>
<reference evidence="1" key="1">
    <citation type="journal article" date="2015" name="Nature">
        <title>Complex archaea that bridge the gap between prokaryotes and eukaryotes.</title>
        <authorList>
            <person name="Spang A."/>
            <person name="Saw J.H."/>
            <person name="Jorgensen S.L."/>
            <person name="Zaremba-Niedzwiedzka K."/>
            <person name="Martijn J."/>
            <person name="Lind A.E."/>
            <person name="van Eijk R."/>
            <person name="Schleper C."/>
            <person name="Guy L."/>
            <person name="Ettema T.J."/>
        </authorList>
    </citation>
    <scope>NUCLEOTIDE SEQUENCE</scope>
</reference>
<evidence type="ECO:0000313" key="1">
    <source>
        <dbReference type="EMBL" id="KKM20689.1"/>
    </source>
</evidence>
<protein>
    <submittedName>
        <fullName evidence="1">Uncharacterized protein</fullName>
    </submittedName>
</protein>